<evidence type="ECO:0000313" key="1">
    <source>
        <dbReference type="EMBL" id="CAI9763556.1"/>
    </source>
</evidence>
<protein>
    <submittedName>
        <fullName evidence="1">Uncharacterized protein</fullName>
    </submittedName>
</protein>
<dbReference type="EMBL" id="OU503041">
    <property type="protein sequence ID" value="CAI9763556.1"/>
    <property type="molecule type" value="Genomic_DNA"/>
</dbReference>
<evidence type="ECO:0000313" key="2">
    <source>
        <dbReference type="Proteomes" id="UP000834106"/>
    </source>
</evidence>
<reference evidence="1" key="1">
    <citation type="submission" date="2023-05" db="EMBL/GenBank/DDBJ databases">
        <authorList>
            <person name="Huff M."/>
        </authorList>
    </citation>
    <scope>NUCLEOTIDE SEQUENCE</scope>
</reference>
<proteinExistence type="predicted"/>
<dbReference type="AlphaFoldDB" id="A0AAD2DTR0"/>
<sequence length="100" mass="11197">MESLMVHLEGLIDTLQVGTRVGIIKIAEVKLGVIIVDSIHLKVGEHRIRVLQMVLEELLVDMELRIIPRVVNMELVAEARILWAVTGTSSMDGHNSNSRF</sequence>
<keyword evidence="2" id="KW-1185">Reference proteome</keyword>
<name>A0AAD2DTR0_9LAMI</name>
<dbReference type="Proteomes" id="UP000834106">
    <property type="component" value="Chromosome 6"/>
</dbReference>
<accession>A0AAD2DTR0</accession>
<gene>
    <name evidence="1" type="ORF">FPE_LOCUS10986</name>
</gene>
<organism evidence="1 2">
    <name type="scientific">Fraxinus pennsylvanica</name>
    <dbReference type="NCBI Taxonomy" id="56036"/>
    <lineage>
        <taxon>Eukaryota</taxon>
        <taxon>Viridiplantae</taxon>
        <taxon>Streptophyta</taxon>
        <taxon>Embryophyta</taxon>
        <taxon>Tracheophyta</taxon>
        <taxon>Spermatophyta</taxon>
        <taxon>Magnoliopsida</taxon>
        <taxon>eudicotyledons</taxon>
        <taxon>Gunneridae</taxon>
        <taxon>Pentapetalae</taxon>
        <taxon>asterids</taxon>
        <taxon>lamiids</taxon>
        <taxon>Lamiales</taxon>
        <taxon>Oleaceae</taxon>
        <taxon>Oleeae</taxon>
        <taxon>Fraxinus</taxon>
    </lineage>
</organism>